<gene>
    <name evidence="1" type="ORF">METZ01_LOCUS26436</name>
</gene>
<sequence length="32" mass="3508">MENNLQMAGILGPEGCKNYKNLLNTVNLLSSK</sequence>
<dbReference type="AlphaFoldDB" id="A0A381Q2N5"/>
<evidence type="ECO:0000313" key="1">
    <source>
        <dbReference type="EMBL" id="SUZ73582.1"/>
    </source>
</evidence>
<name>A0A381Q2N5_9ZZZZ</name>
<dbReference type="EMBL" id="UINC01001183">
    <property type="protein sequence ID" value="SUZ73582.1"/>
    <property type="molecule type" value="Genomic_DNA"/>
</dbReference>
<organism evidence="1">
    <name type="scientific">marine metagenome</name>
    <dbReference type="NCBI Taxonomy" id="408172"/>
    <lineage>
        <taxon>unclassified sequences</taxon>
        <taxon>metagenomes</taxon>
        <taxon>ecological metagenomes</taxon>
    </lineage>
</organism>
<accession>A0A381Q2N5</accession>
<proteinExistence type="predicted"/>
<reference evidence="1" key="1">
    <citation type="submission" date="2018-05" db="EMBL/GenBank/DDBJ databases">
        <authorList>
            <person name="Lanie J.A."/>
            <person name="Ng W.-L."/>
            <person name="Kazmierczak K.M."/>
            <person name="Andrzejewski T.M."/>
            <person name="Davidsen T.M."/>
            <person name="Wayne K.J."/>
            <person name="Tettelin H."/>
            <person name="Glass J.I."/>
            <person name="Rusch D."/>
            <person name="Podicherti R."/>
            <person name="Tsui H.-C.T."/>
            <person name="Winkler M.E."/>
        </authorList>
    </citation>
    <scope>NUCLEOTIDE SEQUENCE</scope>
</reference>
<protein>
    <submittedName>
        <fullName evidence="1">Uncharacterized protein</fullName>
    </submittedName>
</protein>